<dbReference type="PANTHER" id="PTHR45753:SF6">
    <property type="entry name" value="ASPARTATE CARBAMOYLTRANSFERASE"/>
    <property type="match status" value="1"/>
</dbReference>
<evidence type="ECO:0000256" key="1">
    <source>
        <dbReference type="ARBA" id="ARBA00022679"/>
    </source>
</evidence>
<dbReference type="Gene3D" id="3.40.50.1370">
    <property type="entry name" value="Aspartate/ornithine carbamoyltransferase"/>
    <property type="match status" value="2"/>
</dbReference>
<dbReference type="SUPFAM" id="SSF53671">
    <property type="entry name" value="Aspartate/ornithine carbamoyltransferase"/>
    <property type="match status" value="1"/>
</dbReference>
<dbReference type="GO" id="GO:0006520">
    <property type="term" value="P:amino acid metabolic process"/>
    <property type="evidence" value="ECO:0007669"/>
    <property type="project" value="InterPro"/>
</dbReference>
<reference evidence="3" key="1">
    <citation type="submission" date="2012-09" db="EMBL/GenBank/DDBJ databases">
        <title>Metagenomic Characterization of a Microbial Community in Wastewater Detects High Levels of Antibiotic Resistance.</title>
        <authorList>
            <person name="Abrams M."/>
            <person name="Caldwell A."/>
            <person name="Vandaei E."/>
            <person name="Lee W."/>
            <person name="Perrott J."/>
            <person name="Khan S.Y."/>
            <person name="Ta J."/>
            <person name="Romero D."/>
            <person name="Nguyen V."/>
            <person name="Pourmand N."/>
            <person name="Ouverney C.C."/>
        </authorList>
    </citation>
    <scope>NUCLEOTIDE SEQUENCE</scope>
</reference>
<name>L7VZ63_9BACT</name>
<feature type="domain" description="Aspartate/ornithine carbamoyltransferase carbamoyl-P binding" evidence="2">
    <location>
        <begin position="2"/>
        <end position="137"/>
    </location>
</feature>
<dbReference type="EMBL" id="JX649871">
    <property type="protein sequence ID" value="AGC71410.1"/>
    <property type="molecule type" value="Genomic_DNA"/>
</dbReference>
<dbReference type="InterPro" id="IPR006132">
    <property type="entry name" value="Asp/Orn_carbamoyltranf_P-bd"/>
</dbReference>
<sequence>MRHVLRIDDLDGGDVEDILARAERARVGSLERIDGSIVSLLFLSPSTRTRLGFEIAAAKLGGSAVCLTETRQTGPGLPPETLGDTLRVCSGMSDVVVVRADSDVMESVVNDARCPVVNGGDALEHPTQALIDRFAIEQLAGPIGNLHVGIAGDLTMRSVTSLLAVLALSAPRRLSLFAAPGRGPTVALPATLVERTEQPSVPEFAELDVLVLPGLPPGHGQKRLDDATRGRWALTPTTARGLPRGAIVLSPGPVIDEIHPDCRNDPRVRVLEEADLGLFVRMGLLSWLLEQA</sequence>
<keyword evidence="1 3" id="KW-0808">Transferase</keyword>
<dbReference type="AlphaFoldDB" id="L7VZ63"/>
<dbReference type="PRINTS" id="PR00100">
    <property type="entry name" value="AOTCASE"/>
</dbReference>
<dbReference type="InterPro" id="IPR006130">
    <property type="entry name" value="Asp/Orn_carbamoylTrfase"/>
</dbReference>
<dbReference type="GO" id="GO:0016597">
    <property type="term" value="F:amino acid binding"/>
    <property type="evidence" value="ECO:0007669"/>
    <property type="project" value="InterPro"/>
</dbReference>
<dbReference type="EC" id="2.1.3.2" evidence="3"/>
<accession>L7VZ63</accession>
<organism evidence="3">
    <name type="scientific">uncultured bacterium A1Q1_fos_1000</name>
    <dbReference type="NCBI Taxonomy" id="1256536"/>
    <lineage>
        <taxon>Bacteria</taxon>
        <taxon>environmental samples</taxon>
    </lineage>
</organism>
<dbReference type="Pfam" id="PF02729">
    <property type="entry name" value="OTCace_N"/>
    <property type="match status" value="1"/>
</dbReference>
<dbReference type="PRINTS" id="PR00101">
    <property type="entry name" value="ATCASE"/>
</dbReference>
<proteinExistence type="predicted"/>
<dbReference type="InterPro" id="IPR036901">
    <property type="entry name" value="Asp/Orn_carbamoylTrfase_sf"/>
</dbReference>
<dbReference type="PANTHER" id="PTHR45753">
    <property type="entry name" value="ORNITHINE CARBAMOYLTRANSFERASE, MITOCHONDRIAL"/>
    <property type="match status" value="1"/>
</dbReference>
<protein>
    <submittedName>
        <fullName evidence="3">Aspartate carbamoyltransferase</fullName>
        <ecNumber evidence="3">2.1.3.2</ecNumber>
    </submittedName>
</protein>
<evidence type="ECO:0000313" key="3">
    <source>
        <dbReference type="EMBL" id="AGC71410.1"/>
    </source>
</evidence>
<evidence type="ECO:0000259" key="2">
    <source>
        <dbReference type="Pfam" id="PF02729"/>
    </source>
</evidence>
<dbReference type="GO" id="GO:0004070">
    <property type="term" value="F:aspartate carbamoyltransferase activity"/>
    <property type="evidence" value="ECO:0007669"/>
    <property type="project" value="UniProtKB-EC"/>
</dbReference>
<dbReference type="GO" id="GO:0005829">
    <property type="term" value="C:cytosol"/>
    <property type="evidence" value="ECO:0007669"/>
    <property type="project" value="TreeGrafter"/>
</dbReference>